<dbReference type="InterPro" id="IPR042779">
    <property type="entry name" value="MISP/MISP3-like"/>
</dbReference>
<feature type="compositionally biased region" description="Polar residues" evidence="2">
    <location>
        <begin position="518"/>
        <end position="543"/>
    </location>
</feature>
<evidence type="ECO:0000313" key="4">
    <source>
        <dbReference type="EMBL" id="KAF4083467.1"/>
    </source>
</evidence>
<reference evidence="4 5" key="1">
    <citation type="submission" date="2020-02" db="EMBL/GenBank/DDBJ databases">
        <title>A chromosome-scale genome assembly of the black bullhead catfish (Ameiurus melas).</title>
        <authorList>
            <person name="Wen M."/>
            <person name="Zham M."/>
            <person name="Cabau C."/>
            <person name="Klopp C."/>
            <person name="Donnadieu C."/>
            <person name="Roques C."/>
            <person name="Bouchez O."/>
            <person name="Lampietro C."/>
            <person name="Jouanno E."/>
            <person name="Herpin A."/>
            <person name="Louis A."/>
            <person name="Berthelot C."/>
            <person name="Parey E."/>
            <person name="Roest-Crollius H."/>
            <person name="Braasch I."/>
            <person name="Postlethwait J."/>
            <person name="Robinson-Rechavi M."/>
            <person name="Echchiki A."/>
            <person name="Begum T."/>
            <person name="Montfort J."/>
            <person name="Schartl M."/>
            <person name="Bobe J."/>
            <person name="Guiguen Y."/>
        </authorList>
    </citation>
    <scope>NUCLEOTIDE SEQUENCE [LARGE SCALE GENOMIC DNA]</scope>
    <source>
        <strain evidence="4">M_S1</strain>
        <tissue evidence="4">Blood</tissue>
    </source>
</reference>
<feature type="region of interest" description="Disordered" evidence="2">
    <location>
        <begin position="146"/>
        <end position="166"/>
    </location>
</feature>
<feature type="compositionally biased region" description="Low complexity" evidence="2">
    <location>
        <begin position="793"/>
        <end position="803"/>
    </location>
</feature>
<dbReference type="PANTHER" id="PTHR18839:SF0">
    <property type="entry name" value="MITOTIC INTERACTOR AND SUBSTRATE OF PLK1 ISOFORM X1-RELATED"/>
    <property type="match status" value="1"/>
</dbReference>
<feature type="region of interest" description="Disordered" evidence="2">
    <location>
        <begin position="15"/>
        <end position="55"/>
    </location>
</feature>
<dbReference type="AlphaFoldDB" id="A0A7J6AMW8"/>
<accession>A0A7J6AMW8</accession>
<evidence type="ECO:0000256" key="2">
    <source>
        <dbReference type="SAM" id="MobiDB-lite"/>
    </source>
</evidence>
<feature type="compositionally biased region" description="Polar residues" evidence="2">
    <location>
        <begin position="33"/>
        <end position="45"/>
    </location>
</feature>
<name>A0A7J6AMW8_AMEME</name>
<evidence type="ECO:0000256" key="1">
    <source>
        <dbReference type="ARBA" id="ARBA00023054"/>
    </source>
</evidence>
<comment type="caution">
    <text evidence="4">The sequence shown here is derived from an EMBL/GenBank/DDBJ whole genome shotgun (WGS) entry which is preliminary data.</text>
</comment>
<feature type="region of interest" description="Disordered" evidence="2">
    <location>
        <begin position="686"/>
        <end position="728"/>
    </location>
</feature>
<feature type="region of interest" description="Disordered" evidence="2">
    <location>
        <begin position="504"/>
        <end position="543"/>
    </location>
</feature>
<sequence length="870" mass="98710">MFKYTPPWQVLCHTLEHNSKRQSRSSQDVQSRGKGTTLSHSYQTSELRDPVPAEDHRLSRIAMDSVPKRWVMKPLTPKLERSDFRSLLSPGSEPYSLEKSWSLSENGDAHRSSFDNISVTQSSVRVSNGESFEDFVHAKQVVVFEDSSSSGWRPSTPNSPDSTSSVDSHMGFYSFVDDPTSPEAEKNEVYMVSPQRQAKLSTLKEKSRFKLQTYTEERRPEKLFQETNGDYRYHVGDSPGDDNDEEMSDRIEIIRSQAPKKNAVFKEQRSALEKLDLTHSPQRLVEGFSLCYSPVSTKPLQSEAESGTIDNQQIDFNAARKQFQMMESTKQNPFWSSQQAALSPKLRKRSLSAGARLFTKETLKDDSWKREEDEAIPIKEDLEDRIPTSLMDNLDLGLDNQSVDATSVGSLFTEPSILESTSVASMSETPIEREIRITQEREQDLRRSRGIFRSDTLEMVEIKTKPILSLPTPQIKPIKAKEPNRMSLFFQREIDRVNQSPGLYDRGSLHHQGERKNTFGSLSDQLDTISSSTSPSVNPTGRSIITEDTSITENPVHVEERDVFDSAEPLSPCCPHRHPDETMIWRESTANIQEKPFGMSPYAKEWAEKENDKAKTTNKPFWMGDYKPKVLRRTFTPPCPPEPLKSSRSTGAWRSFSESSSEWPRTLNAPDIIRREIEENLRREQELQELRETSNPSGSSEPIFTSDEVSEQRRNEQTPISSSDENLVEVEAALPQKSTQRTSYSYSYSWNADPTPVTCTSVPGPRSRLSSILTAQPWSGPKPTTPAVHKAVPTLPSSPLTSSHKGLTKTLLDDFEERRVRLKLDESSYAGIQPVDDINNEVVEVTRVTRHKNTRALRWEAGVYSNEENN</sequence>
<keyword evidence="5" id="KW-1185">Reference proteome</keyword>
<organism evidence="4 5">
    <name type="scientific">Ameiurus melas</name>
    <name type="common">Black bullhead</name>
    <name type="synonym">Silurus melas</name>
    <dbReference type="NCBI Taxonomy" id="219545"/>
    <lineage>
        <taxon>Eukaryota</taxon>
        <taxon>Metazoa</taxon>
        <taxon>Chordata</taxon>
        <taxon>Craniata</taxon>
        <taxon>Vertebrata</taxon>
        <taxon>Euteleostomi</taxon>
        <taxon>Actinopterygii</taxon>
        <taxon>Neopterygii</taxon>
        <taxon>Teleostei</taxon>
        <taxon>Ostariophysi</taxon>
        <taxon>Siluriformes</taxon>
        <taxon>Ictaluridae</taxon>
        <taxon>Ameiurus</taxon>
    </lineage>
</organism>
<feature type="compositionally biased region" description="Basic and acidic residues" evidence="2">
    <location>
        <begin position="507"/>
        <end position="517"/>
    </location>
</feature>
<gene>
    <name evidence="4" type="ORF">AMELA_G00141680</name>
</gene>
<feature type="compositionally biased region" description="Polar residues" evidence="2">
    <location>
        <begin position="646"/>
        <end position="663"/>
    </location>
</feature>
<evidence type="ECO:0000313" key="5">
    <source>
        <dbReference type="Proteomes" id="UP000593565"/>
    </source>
</evidence>
<evidence type="ECO:0000259" key="3">
    <source>
        <dbReference type="Pfam" id="PF15304"/>
    </source>
</evidence>
<feature type="domain" description="A-kinase anchor protein 2 C-terminal" evidence="3">
    <location>
        <begin position="802"/>
        <end position="865"/>
    </location>
</feature>
<keyword evidence="1" id="KW-0175">Coiled coil</keyword>
<dbReference type="Pfam" id="PF15304">
    <property type="entry name" value="AKAP2_C"/>
    <property type="match status" value="1"/>
</dbReference>
<feature type="compositionally biased region" description="Polar residues" evidence="2">
    <location>
        <begin position="693"/>
        <end position="703"/>
    </location>
</feature>
<proteinExistence type="predicted"/>
<feature type="compositionally biased region" description="Basic and acidic residues" evidence="2">
    <location>
        <begin position="46"/>
        <end position="55"/>
    </location>
</feature>
<protein>
    <recommendedName>
        <fullName evidence="3">A-kinase anchor protein 2 C-terminal domain-containing protein</fullName>
    </recommendedName>
</protein>
<dbReference type="EMBL" id="JAAGNN010000011">
    <property type="protein sequence ID" value="KAF4083467.1"/>
    <property type="molecule type" value="Genomic_DNA"/>
</dbReference>
<feature type="compositionally biased region" description="Low complexity" evidence="2">
    <location>
        <begin position="154"/>
        <end position="166"/>
    </location>
</feature>
<dbReference type="InterPro" id="IPR029304">
    <property type="entry name" value="AKAP2_C"/>
</dbReference>
<dbReference type="Proteomes" id="UP000593565">
    <property type="component" value="Unassembled WGS sequence"/>
</dbReference>
<dbReference type="PANTHER" id="PTHR18839">
    <property type="entry name" value="MITOTIC INTERACTOR AND SUBSTRATE OF PLK1 MISP FAMILY MEMBER"/>
    <property type="match status" value="1"/>
</dbReference>
<feature type="region of interest" description="Disordered" evidence="2">
    <location>
        <begin position="775"/>
        <end position="805"/>
    </location>
</feature>
<feature type="region of interest" description="Disordered" evidence="2">
    <location>
        <begin position="637"/>
        <end position="664"/>
    </location>
</feature>